<dbReference type="GO" id="GO:0016052">
    <property type="term" value="P:carbohydrate catabolic process"/>
    <property type="evidence" value="ECO:0007669"/>
    <property type="project" value="TreeGrafter"/>
</dbReference>
<dbReference type="GO" id="GO:0016836">
    <property type="term" value="F:hydro-lyase activity"/>
    <property type="evidence" value="ECO:0007669"/>
    <property type="project" value="TreeGrafter"/>
</dbReference>
<dbReference type="Gene3D" id="3.30.390.10">
    <property type="entry name" value="Enolase-like, N-terminal domain"/>
    <property type="match status" value="1"/>
</dbReference>
<name>A0A4Q1SFS6_9BACT</name>
<keyword evidence="6" id="KW-1185">Reference proteome</keyword>
<protein>
    <submittedName>
        <fullName evidence="5">Mandelate racemase</fullName>
    </submittedName>
</protein>
<evidence type="ECO:0000313" key="6">
    <source>
        <dbReference type="Proteomes" id="UP000290253"/>
    </source>
</evidence>
<proteinExistence type="predicted"/>
<dbReference type="Gene3D" id="3.20.20.120">
    <property type="entry name" value="Enolase-like C-terminal domain"/>
    <property type="match status" value="1"/>
</dbReference>
<dbReference type="SUPFAM" id="SSF54826">
    <property type="entry name" value="Enolase N-terminal domain-like"/>
    <property type="match status" value="1"/>
</dbReference>
<evidence type="ECO:0000256" key="3">
    <source>
        <dbReference type="ARBA" id="ARBA00022842"/>
    </source>
</evidence>
<dbReference type="SMART" id="SM00922">
    <property type="entry name" value="MR_MLE"/>
    <property type="match status" value="1"/>
</dbReference>
<evidence type="ECO:0000256" key="2">
    <source>
        <dbReference type="ARBA" id="ARBA00022723"/>
    </source>
</evidence>
<evidence type="ECO:0000259" key="4">
    <source>
        <dbReference type="SMART" id="SM00922"/>
    </source>
</evidence>
<keyword evidence="3" id="KW-0460">Magnesium</keyword>
<dbReference type="InterPro" id="IPR046945">
    <property type="entry name" value="RHMD-like"/>
</dbReference>
<dbReference type="GO" id="GO:0000287">
    <property type="term" value="F:magnesium ion binding"/>
    <property type="evidence" value="ECO:0007669"/>
    <property type="project" value="TreeGrafter"/>
</dbReference>
<comment type="cofactor">
    <cofactor evidence="1">
        <name>Mg(2+)</name>
        <dbReference type="ChEBI" id="CHEBI:18420"/>
    </cofactor>
</comment>
<dbReference type="PROSITE" id="PS00909">
    <property type="entry name" value="MR_MLE_2"/>
    <property type="match status" value="1"/>
</dbReference>
<dbReference type="PANTHER" id="PTHR13794">
    <property type="entry name" value="ENOLASE SUPERFAMILY, MANDELATE RACEMASE"/>
    <property type="match status" value="1"/>
</dbReference>
<dbReference type="GO" id="GO:0009063">
    <property type="term" value="P:amino acid catabolic process"/>
    <property type="evidence" value="ECO:0007669"/>
    <property type="project" value="InterPro"/>
</dbReference>
<gene>
    <name evidence="5" type="ORF">ESZ00_09665</name>
</gene>
<sequence length="416" mass="45972">MADCFITRVSAIDKRYSLPPGAGSDAVHSNPEYSLAVTRLETGGPLAGTGITLTLGRGNRLVCDAIEILARPLIGREIEALMAEFGRVLRQLADDPAMRWLGPHKGVVHLALASITNACFDLWAKSRGVPLWKLLLDLSPDELVALLDLSYVEDVLTPEQAREIFAERWAGRTERESILKQGYPGYDTSVGWMAYEDQKVCELTKAALAKGFTAFKLKVGSPDHGRDLRRAQLLRECAGDRATLMFDANQQWNLFAATEMGRELAALRPLWIEEPTHPDDVLGHVKLTRELAPVKLAAGEHMPNRVVFKNFIEAGAIHFVQADAVRLAGISEFLTVSLLATRFGLPLVPHVGDMGQLHQHLVLFNRVALGQEIHFLEHIPHLRQHFLFPVEVEGGVYRTPQEPGASTDLVDLRPSA</sequence>
<feature type="domain" description="Mandelate racemase/muconate lactonizing enzyme C-terminal" evidence="4">
    <location>
        <begin position="197"/>
        <end position="294"/>
    </location>
</feature>
<dbReference type="InterPro" id="IPR013342">
    <property type="entry name" value="Mandelate_racemase_C"/>
</dbReference>
<comment type="caution">
    <text evidence="5">The sequence shown here is derived from an EMBL/GenBank/DDBJ whole genome shotgun (WGS) entry which is preliminary data.</text>
</comment>
<dbReference type="EMBL" id="SDMK01000002">
    <property type="protein sequence ID" value="RXS95698.1"/>
    <property type="molecule type" value="Genomic_DNA"/>
</dbReference>
<keyword evidence="2" id="KW-0479">Metal-binding</keyword>
<dbReference type="InterPro" id="IPR036849">
    <property type="entry name" value="Enolase-like_C_sf"/>
</dbReference>
<reference evidence="5 6" key="1">
    <citation type="journal article" date="2016" name="Int. J. Syst. Evol. Microbiol.">
        <title>Acidipila dinghuensis sp. nov., an acidobacterium isolated from forest soil.</title>
        <authorList>
            <person name="Jiang Y.W."/>
            <person name="Wang J."/>
            <person name="Chen M.H."/>
            <person name="Lv Y.Y."/>
            <person name="Qiu L.H."/>
        </authorList>
    </citation>
    <scope>NUCLEOTIDE SEQUENCE [LARGE SCALE GENOMIC DNA]</scope>
    <source>
        <strain evidence="5 6">DHOF10</strain>
    </source>
</reference>
<dbReference type="InterPro" id="IPR018110">
    <property type="entry name" value="Mandel_Rmase/mucon_lact_enz_CS"/>
</dbReference>
<dbReference type="OrthoDB" id="9775391at2"/>
<dbReference type="PANTHER" id="PTHR13794:SF58">
    <property type="entry name" value="MITOCHONDRIAL ENOLASE SUPERFAMILY MEMBER 1"/>
    <property type="match status" value="1"/>
</dbReference>
<dbReference type="SUPFAM" id="SSF51604">
    <property type="entry name" value="Enolase C-terminal domain-like"/>
    <property type="match status" value="1"/>
</dbReference>
<accession>A0A4Q1SFS6</accession>
<dbReference type="SFLD" id="SFLDG00179">
    <property type="entry name" value="mandelate_racemase"/>
    <property type="match status" value="1"/>
</dbReference>
<evidence type="ECO:0000313" key="5">
    <source>
        <dbReference type="EMBL" id="RXS95698.1"/>
    </source>
</evidence>
<dbReference type="Proteomes" id="UP000290253">
    <property type="component" value="Unassembled WGS sequence"/>
</dbReference>
<dbReference type="AlphaFoldDB" id="A0A4Q1SFS6"/>
<organism evidence="5 6">
    <name type="scientific">Silvibacterium dinghuense</name>
    <dbReference type="NCBI Taxonomy" id="1560006"/>
    <lineage>
        <taxon>Bacteria</taxon>
        <taxon>Pseudomonadati</taxon>
        <taxon>Acidobacteriota</taxon>
        <taxon>Terriglobia</taxon>
        <taxon>Terriglobales</taxon>
        <taxon>Acidobacteriaceae</taxon>
        <taxon>Silvibacterium</taxon>
    </lineage>
</organism>
<dbReference type="InterPro" id="IPR029065">
    <property type="entry name" value="Enolase_C-like"/>
</dbReference>
<dbReference type="SFLD" id="SFLDS00001">
    <property type="entry name" value="Enolase"/>
    <property type="match status" value="1"/>
</dbReference>
<dbReference type="Pfam" id="PF13378">
    <property type="entry name" value="MR_MLE_C"/>
    <property type="match status" value="1"/>
</dbReference>
<dbReference type="InterPro" id="IPR029017">
    <property type="entry name" value="Enolase-like_N"/>
</dbReference>
<evidence type="ECO:0000256" key="1">
    <source>
        <dbReference type="ARBA" id="ARBA00001946"/>
    </source>
</evidence>